<feature type="region of interest" description="Disordered" evidence="5">
    <location>
        <begin position="1"/>
        <end position="36"/>
    </location>
</feature>
<dbReference type="InterPro" id="IPR020846">
    <property type="entry name" value="MFS_dom"/>
</dbReference>
<comment type="caution">
    <text evidence="8">The sequence shown here is derived from an EMBL/GenBank/DDBJ whole genome shotgun (WGS) entry which is preliminary data.</text>
</comment>
<feature type="transmembrane region" description="Helical" evidence="6">
    <location>
        <begin position="52"/>
        <end position="79"/>
    </location>
</feature>
<keyword evidence="2 6" id="KW-0812">Transmembrane</keyword>
<evidence type="ECO:0000256" key="2">
    <source>
        <dbReference type="ARBA" id="ARBA00022692"/>
    </source>
</evidence>
<feature type="transmembrane region" description="Helical" evidence="6">
    <location>
        <begin position="148"/>
        <end position="169"/>
    </location>
</feature>
<feature type="transmembrane region" description="Helical" evidence="6">
    <location>
        <begin position="181"/>
        <end position="205"/>
    </location>
</feature>
<gene>
    <name evidence="8" type="ORF">FEQUK3_LOCUS4015</name>
</gene>
<protein>
    <recommendedName>
        <fullName evidence="7">Major facilitator superfamily (MFS) profile domain-containing protein</fullName>
    </recommendedName>
</protein>
<evidence type="ECO:0000256" key="6">
    <source>
        <dbReference type="SAM" id="Phobius"/>
    </source>
</evidence>
<sequence>MATEAEKEQGFMPDPERDTSDNNTLTGRDEEELSRTKTSASIADSFSLPREILFVSIICMAQFMTQGALGNCLNLIHVIGDSFGLSNPAELSWLIAGYSLTVGTFILFSGRLGDIFGYKRMFLIGFAWFAVWSMVCGLANYSNHVLFVFARVFQGIGPALVMPNGLAILGASYNPGGRKAVAFALFGACAPGGCVFAAAFAGLFVHGDPSWWPWAFYSFAMGLAFIAVMAYFIIPDPPHKISSAELTWDEILGQLDLLGAFTGITALVLFNFAWNQAPIDGWDKPWVIVTLILGLLMVPVFFYVELRVASHPLIPFDALTSDVAYILGCIVCGWATFGIWVYYTWQFFQLIRGASPLLTAAWMSPVAISGACAAMTTAWLLHVAHPALVMLLALASFTTGTILMMTAPVEQSYWFQSFFGLIIMTFGMDMSFPAATLVLSNSVSREHQGIAASLVNTIVNYSISLGLGFAATVEVNINKGGESQGELLKGYRSAFYMAVGFAGLGFAISILYFVKSSGISTLARRLSTALKNGIVIDHDVIRSSLLEQENPCFETAAKQAYDLQWALTRDAIKQGVCRVIVDSTCNFPKILHQGMALAAEFGYTYWYVECRVMDIELLDQRLRAREPMLCQRSGVDRPPKAAEGRKEENGRELFERWLMYPCRPDDERCIITVDSTTTAKQSCNKVIDQISLNSPGGGFKY</sequence>
<feature type="transmembrane region" description="Helical" evidence="6">
    <location>
        <begin position="388"/>
        <end position="407"/>
    </location>
</feature>
<accession>A0A8J2INE0</accession>
<name>A0A8J2INE0_FUSEQ</name>
<proteinExistence type="predicted"/>
<dbReference type="EMBL" id="CAJSTJ010000123">
    <property type="protein sequence ID" value="CAG7558355.1"/>
    <property type="molecule type" value="Genomic_DNA"/>
</dbReference>
<evidence type="ECO:0000256" key="1">
    <source>
        <dbReference type="ARBA" id="ARBA00004141"/>
    </source>
</evidence>
<feature type="transmembrane region" description="Helical" evidence="6">
    <location>
        <begin position="413"/>
        <end position="439"/>
    </location>
</feature>
<dbReference type="GO" id="GO:0016020">
    <property type="term" value="C:membrane"/>
    <property type="evidence" value="ECO:0007669"/>
    <property type="project" value="UniProtKB-SubCell"/>
</dbReference>
<dbReference type="InterPro" id="IPR011701">
    <property type="entry name" value="MFS"/>
</dbReference>
<feature type="transmembrane region" description="Helical" evidence="6">
    <location>
        <begin position="121"/>
        <end position="142"/>
    </location>
</feature>
<dbReference type="Pfam" id="PF13671">
    <property type="entry name" value="AAA_33"/>
    <property type="match status" value="1"/>
</dbReference>
<dbReference type="AlphaFoldDB" id="A0A8J2INE0"/>
<feature type="transmembrane region" description="Helical" evidence="6">
    <location>
        <begin position="493"/>
        <end position="514"/>
    </location>
</feature>
<evidence type="ECO:0000313" key="8">
    <source>
        <dbReference type="EMBL" id="CAG7558355.1"/>
    </source>
</evidence>
<feature type="domain" description="Major facilitator superfamily (MFS) profile" evidence="7">
    <location>
        <begin position="51"/>
        <end position="517"/>
    </location>
</feature>
<feature type="transmembrane region" description="Helical" evidence="6">
    <location>
        <begin position="211"/>
        <end position="234"/>
    </location>
</feature>
<reference evidence="8" key="1">
    <citation type="submission" date="2021-05" db="EMBL/GenBank/DDBJ databases">
        <authorList>
            <person name="Khan N."/>
        </authorList>
    </citation>
    <scope>NUCLEOTIDE SEQUENCE</scope>
</reference>
<feature type="transmembrane region" description="Helical" evidence="6">
    <location>
        <begin position="324"/>
        <end position="345"/>
    </location>
</feature>
<feature type="transmembrane region" description="Helical" evidence="6">
    <location>
        <begin position="91"/>
        <end position="109"/>
    </location>
</feature>
<keyword evidence="4 6" id="KW-0472">Membrane</keyword>
<evidence type="ECO:0000313" key="9">
    <source>
        <dbReference type="Proteomes" id="UP000693738"/>
    </source>
</evidence>
<feature type="transmembrane region" description="Helical" evidence="6">
    <location>
        <begin position="286"/>
        <end position="304"/>
    </location>
</feature>
<feature type="transmembrane region" description="Helical" evidence="6">
    <location>
        <begin position="451"/>
        <end position="473"/>
    </location>
</feature>
<comment type="subcellular location">
    <subcellularLocation>
        <location evidence="1">Membrane</location>
        <topology evidence="1">Multi-pass membrane protein</topology>
    </subcellularLocation>
</comment>
<feature type="transmembrane region" description="Helical" evidence="6">
    <location>
        <begin position="357"/>
        <end position="381"/>
    </location>
</feature>
<organism evidence="8 9">
    <name type="scientific">Fusarium equiseti</name>
    <name type="common">Fusarium scirpi</name>
    <dbReference type="NCBI Taxonomy" id="61235"/>
    <lineage>
        <taxon>Eukaryota</taxon>
        <taxon>Fungi</taxon>
        <taxon>Dikarya</taxon>
        <taxon>Ascomycota</taxon>
        <taxon>Pezizomycotina</taxon>
        <taxon>Sordariomycetes</taxon>
        <taxon>Hypocreomycetidae</taxon>
        <taxon>Hypocreales</taxon>
        <taxon>Nectriaceae</taxon>
        <taxon>Fusarium</taxon>
        <taxon>Fusarium incarnatum-equiseti species complex</taxon>
    </lineage>
</organism>
<dbReference type="Proteomes" id="UP000693738">
    <property type="component" value="Unassembled WGS sequence"/>
</dbReference>
<dbReference type="PROSITE" id="PS50850">
    <property type="entry name" value="MFS"/>
    <property type="match status" value="1"/>
</dbReference>
<feature type="compositionally biased region" description="Basic and acidic residues" evidence="5">
    <location>
        <begin position="1"/>
        <end position="20"/>
    </location>
</feature>
<dbReference type="GO" id="GO:0022857">
    <property type="term" value="F:transmembrane transporter activity"/>
    <property type="evidence" value="ECO:0007669"/>
    <property type="project" value="InterPro"/>
</dbReference>
<dbReference type="PANTHER" id="PTHR42718">
    <property type="entry name" value="MAJOR FACILITATOR SUPERFAMILY MULTIDRUG TRANSPORTER MFSC"/>
    <property type="match status" value="1"/>
</dbReference>
<dbReference type="CDD" id="cd17476">
    <property type="entry name" value="MFS_Amf1_MDR_like"/>
    <property type="match status" value="1"/>
</dbReference>
<feature type="transmembrane region" description="Helical" evidence="6">
    <location>
        <begin position="255"/>
        <end position="274"/>
    </location>
</feature>
<dbReference type="Pfam" id="PF07690">
    <property type="entry name" value="MFS_1"/>
    <property type="match status" value="1"/>
</dbReference>
<evidence type="ECO:0000256" key="5">
    <source>
        <dbReference type="SAM" id="MobiDB-lite"/>
    </source>
</evidence>
<keyword evidence="3 6" id="KW-1133">Transmembrane helix</keyword>
<evidence type="ECO:0000256" key="3">
    <source>
        <dbReference type="ARBA" id="ARBA00022989"/>
    </source>
</evidence>
<evidence type="ECO:0000256" key="4">
    <source>
        <dbReference type="ARBA" id="ARBA00023136"/>
    </source>
</evidence>
<dbReference type="PANTHER" id="PTHR42718:SF1">
    <property type="entry name" value="LOW AFFINITY AMMONIUM TRANSPORTER"/>
    <property type="match status" value="1"/>
</dbReference>
<evidence type="ECO:0000259" key="7">
    <source>
        <dbReference type="PROSITE" id="PS50850"/>
    </source>
</evidence>